<sequence length="512" mass="56300">MPPVCNNVFSGKDALSKFYDPDSNPLLPLVEIPVHPFEEDGVHIYAKMLTFLPAANVKSLPALNMLQKAKQEGRVDASTNIVEYSSGSTIMSLAILSKVMGLNGAIAYVSNKTTKSKLNLLRFFGLETKLFAGPGQPSPQDSNGGIFRAAVDGQTNHNYNPSQYLNPNNYLAHQRWTGPQIAEQLPNISAFAAGMGTTGTMTGTGSYLKQFNPEIVNVGVCTAPGDLVHGPRNLSLVGDIPFPWQDTVDVLEEASTFESFAASLQLCRNGLLCGPSSGLAKVGLFKFLEKAKLEGRLDHLRASDGSINCVFTCCDLPYQYVDEYFQILGENYFPPVQEEALLDVDCYPYQPEWELSAEVILSKILIYISSVKSLGGETKRHRIEPMSSTEPRTREDVLILDIRNEVDFNKRHFPAAICLDIGNNAESPNPFLDTPTMVKQWRSLDQRLSLDNGIFGEELDGKTVVVFCYDGNTSRIATSILQYRGVEAYSCAGGIGVCWELLNLVDGREHED</sequence>
<gene>
    <name evidence="2" type="ORF">LENED_003028</name>
</gene>
<proteinExistence type="predicted"/>
<dbReference type="InterPro" id="IPR050214">
    <property type="entry name" value="Cys_Synth/Cystath_Beta-Synth"/>
</dbReference>
<dbReference type="SUPFAM" id="SSF52821">
    <property type="entry name" value="Rhodanese/Cell cycle control phosphatase"/>
    <property type="match status" value="1"/>
</dbReference>
<dbReference type="Gene3D" id="3.40.250.10">
    <property type="entry name" value="Rhodanese-like domain"/>
    <property type="match status" value="1"/>
</dbReference>
<keyword evidence="3" id="KW-1185">Reference proteome</keyword>
<organism evidence="2 3">
    <name type="scientific">Lentinula edodes</name>
    <name type="common">Shiitake mushroom</name>
    <name type="synonym">Lentinus edodes</name>
    <dbReference type="NCBI Taxonomy" id="5353"/>
    <lineage>
        <taxon>Eukaryota</taxon>
        <taxon>Fungi</taxon>
        <taxon>Dikarya</taxon>
        <taxon>Basidiomycota</taxon>
        <taxon>Agaricomycotina</taxon>
        <taxon>Agaricomycetes</taxon>
        <taxon>Agaricomycetidae</taxon>
        <taxon>Agaricales</taxon>
        <taxon>Marasmiineae</taxon>
        <taxon>Omphalotaceae</taxon>
        <taxon>Lentinula</taxon>
    </lineage>
</organism>
<name>A0A1Q3E2V7_LENED</name>
<dbReference type="Pfam" id="PF00581">
    <property type="entry name" value="Rhodanese"/>
    <property type="match status" value="1"/>
</dbReference>
<dbReference type="STRING" id="5353.A0A1Q3E2V7"/>
<dbReference type="InterPro" id="IPR036873">
    <property type="entry name" value="Rhodanese-like_dom_sf"/>
</dbReference>
<dbReference type="InterPro" id="IPR001763">
    <property type="entry name" value="Rhodanese-like_dom"/>
</dbReference>
<feature type="domain" description="Rhodanese" evidence="1">
    <location>
        <begin position="393"/>
        <end position="499"/>
    </location>
</feature>
<protein>
    <submittedName>
        <fullName evidence="2">Cysteine synthase A</fullName>
    </submittedName>
</protein>
<dbReference type="SMART" id="SM00450">
    <property type="entry name" value="RHOD"/>
    <property type="match status" value="1"/>
</dbReference>
<dbReference type="AlphaFoldDB" id="A0A1Q3E2V7"/>
<evidence type="ECO:0000313" key="2">
    <source>
        <dbReference type="EMBL" id="GAW01434.1"/>
    </source>
</evidence>
<comment type="caution">
    <text evidence="2">The sequence shown here is derived from an EMBL/GenBank/DDBJ whole genome shotgun (WGS) entry which is preliminary data.</text>
</comment>
<dbReference type="Pfam" id="PF00291">
    <property type="entry name" value="PALP"/>
    <property type="match status" value="1"/>
</dbReference>
<dbReference type="Proteomes" id="UP000188533">
    <property type="component" value="Unassembled WGS sequence"/>
</dbReference>
<dbReference type="SUPFAM" id="SSF53686">
    <property type="entry name" value="Tryptophan synthase beta subunit-like PLP-dependent enzymes"/>
    <property type="match status" value="1"/>
</dbReference>
<dbReference type="EMBL" id="BDGU01000061">
    <property type="protein sequence ID" value="GAW01434.1"/>
    <property type="molecule type" value="Genomic_DNA"/>
</dbReference>
<evidence type="ECO:0000259" key="1">
    <source>
        <dbReference type="PROSITE" id="PS50206"/>
    </source>
</evidence>
<dbReference type="PANTHER" id="PTHR10314">
    <property type="entry name" value="CYSTATHIONINE BETA-SYNTHASE"/>
    <property type="match status" value="1"/>
</dbReference>
<evidence type="ECO:0000313" key="3">
    <source>
        <dbReference type="Proteomes" id="UP000188533"/>
    </source>
</evidence>
<dbReference type="Gene3D" id="3.40.50.1100">
    <property type="match status" value="2"/>
</dbReference>
<dbReference type="InterPro" id="IPR036052">
    <property type="entry name" value="TrpB-like_PALP_sf"/>
</dbReference>
<reference evidence="2 3" key="2">
    <citation type="submission" date="2017-02" db="EMBL/GenBank/DDBJ databases">
        <title>A genome survey and senescence transcriptome analysis in Lentinula edodes.</title>
        <authorList>
            <person name="Sakamoto Y."/>
            <person name="Nakade K."/>
            <person name="Sato S."/>
            <person name="Yoshida Y."/>
            <person name="Miyazaki K."/>
            <person name="Natsume S."/>
            <person name="Konno N."/>
        </authorList>
    </citation>
    <scope>NUCLEOTIDE SEQUENCE [LARGE SCALE GENOMIC DNA]</scope>
    <source>
        <strain evidence="2 3">NBRC 111202</strain>
    </source>
</reference>
<accession>A0A1Q3E2V7</accession>
<dbReference type="InterPro" id="IPR001926">
    <property type="entry name" value="TrpB-like_PALP"/>
</dbReference>
<reference evidence="2 3" key="1">
    <citation type="submission" date="2016-08" db="EMBL/GenBank/DDBJ databases">
        <authorList>
            <consortium name="Lentinula edodes genome sequencing consortium"/>
            <person name="Sakamoto Y."/>
            <person name="Nakade K."/>
            <person name="Sato S."/>
            <person name="Yoshida Y."/>
            <person name="Miyazaki K."/>
            <person name="Natsume S."/>
            <person name="Konno N."/>
        </authorList>
    </citation>
    <scope>NUCLEOTIDE SEQUENCE [LARGE SCALE GENOMIC DNA]</scope>
    <source>
        <strain evidence="2 3">NBRC 111202</strain>
    </source>
</reference>
<dbReference type="PROSITE" id="PS50206">
    <property type="entry name" value="RHODANESE_3"/>
    <property type="match status" value="1"/>
</dbReference>